<dbReference type="Gene3D" id="2.40.10.10">
    <property type="entry name" value="Trypsin-like serine proteases"/>
    <property type="match status" value="2"/>
</dbReference>
<keyword evidence="2" id="KW-0812">Transmembrane</keyword>
<evidence type="ECO:0008006" key="5">
    <source>
        <dbReference type="Google" id="ProtNLM"/>
    </source>
</evidence>
<accession>A0A1S2M8A1</accession>
<sequence length="297" mass="33553">MANNTIFNEEVNLKKGFERMRTKSVILVILFMLLVFSMLFFNPLIKCKLFFNQTMYSGLIEKIENEALSANIKIVSLEYSSDENRQSVSISPGASGVIIGKEGNRYYALTAYHVILEMDNVDHIQFVVMGYDDIDIADYLSKGGEFQGQVEYYQQFPVVSIEQVKDEYDLAIISFITDSEYTVLPLADENPKYGDIVASMSNPYGERNVITIGKISSKKLRPFGDELGKIQQPMMEHTAKVSVGSSGSALLNENLEIVALNIGGNYNLFRQFISGMAMPNEQIRTFLEDWKKIISME</sequence>
<keyword evidence="1" id="KW-0645">Protease</keyword>
<keyword evidence="4" id="KW-1185">Reference proteome</keyword>
<feature type="transmembrane region" description="Helical" evidence="2">
    <location>
        <begin position="24"/>
        <end position="45"/>
    </location>
</feature>
<comment type="caution">
    <text evidence="3">The sequence shown here is derived from an EMBL/GenBank/DDBJ whole genome shotgun (WGS) entry which is preliminary data.</text>
</comment>
<dbReference type="PRINTS" id="PR00834">
    <property type="entry name" value="PROTEASES2C"/>
</dbReference>
<dbReference type="InterPro" id="IPR001940">
    <property type="entry name" value="Peptidase_S1C"/>
</dbReference>
<organism evidence="3 4">
    <name type="scientific">Anaerobacillus alkalidiazotrophicus</name>
    <dbReference type="NCBI Taxonomy" id="472963"/>
    <lineage>
        <taxon>Bacteria</taxon>
        <taxon>Bacillati</taxon>
        <taxon>Bacillota</taxon>
        <taxon>Bacilli</taxon>
        <taxon>Bacillales</taxon>
        <taxon>Bacillaceae</taxon>
        <taxon>Anaerobacillus</taxon>
    </lineage>
</organism>
<name>A0A1S2M8A1_9BACI</name>
<dbReference type="EMBL" id="MLQS01000003">
    <property type="protein sequence ID" value="OIJ20959.1"/>
    <property type="molecule type" value="Genomic_DNA"/>
</dbReference>
<reference evidence="3 4" key="1">
    <citation type="submission" date="2016-10" db="EMBL/GenBank/DDBJ databases">
        <title>Draft genome sequences of four alkaliphilic bacteria belonging to the Anaerobacillus genus.</title>
        <authorList>
            <person name="Bassil N.M."/>
            <person name="Lloyd J.R."/>
        </authorList>
    </citation>
    <scope>NUCLEOTIDE SEQUENCE [LARGE SCALE GENOMIC DNA]</scope>
    <source>
        <strain evidence="3 4">DSM 22531</strain>
    </source>
</reference>
<dbReference type="Proteomes" id="UP000180057">
    <property type="component" value="Unassembled WGS sequence"/>
</dbReference>
<protein>
    <recommendedName>
        <fullName evidence="5">Serine protease</fullName>
    </recommendedName>
</protein>
<dbReference type="InterPro" id="IPR009003">
    <property type="entry name" value="Peptidase_S1_PA"/>
</dbReference>
<dbReference type="Pfam" id="PF13365">
    <property type="entry name" value="Trypsin_2"/>
    <property type="match status" value="1"/>
</dbReference>
<gene>
    <name evidence="3" type="ORF">BKP45_07615</name>
</gene>
<evidence type="ECO:0000256" key="1">
    <source>
        <dbReference type="ARBA" id="ARBA00022825"/>
    </source>
</evidence>
<dbReference type="AlphaFoldDB" id="A0A1S2M8A1"/>
<dbReference type="GO" id="GO:0004252">
    <property type="term" value="F:serine-type endopeptidase activity"/>
    <property type="evidence" value="ECO:0007669"/>
    <property type="project" value="InterPro"/>
</dbReference>
<keyword evidence="2" id="KW-1133">Transmembrane helix</keyword>
<keyword evidence="1" id="KW-0720">Serine protease</keyword>
<dbReference type="InterPro" id="IPR043504">
    <property type="entry name" value="Peptidase_S1_PA_chymotrypsin"/>
</dbReference>
<dbReference type="SUPFAM" id="SSF50494">
    <property type="entry name" value="Trypsin-like serine proteases"/>
    <property type="match status" value="1"/>
</dbReference>
<keyword evidence="1" id="KW-0378">Hydrolase</keyword>
<dbReference type="RefSeq" id="WP_071389139.1">
    <property type="nucleotide sequence ID" value="NZ_MLQS01000003.1"/>
</dbReference>
<evidence type="ECO:0000313" key="4">
    <source>
        <dbReference type="Proteomes" id="UP000180057"/>
    </source>
</evidence>
<proteinExistence type="predicted"/>
<keyword evidence="2" id="KW-0472">Membrane</keyword>
<dbReference type="GO" id="GO:0006508">
    <property type="term" value="P:proteolysis"/>
    <property type="evidence" value="ECO:0007669"/>
    <property type="project" value="InterPro"/>
</dbReference>
<dbReference type="STRING" id="472963.BKP45_07615"/>
<evidence type="ECO:0000256" key="2">
    <source>
        <dbReference type="SAM" id="Phobius"/>
    </source>
</evidence>
<evidence type="ECO:0000313" key="3">
    <source>
        <dbReference type="EMBL" id="OIJ20959.1"/>
    </source>
</evidence>